<dbReference type="RefSeq" id="WP_317052517.1">
    <property type="nucleotide sequence ID" value="NZ_CP140878.1"/>
</dbReference>
<protein>
    <submittedName>
        <fullName evidence="1">Phage head-tail connector protein</fullName>
    </submittedName>
</protein>
<dbReference type="EMBL" id="JAWJAX010000018">
    <property type="protein sequence ID" value="MDV2912189.1"/>
    <property type="molecule type" value="Genomic_DNA"/>
</dbReference>
<evidence type="ECO:0000313" key="1">
    <source>
        <dbReference type="EMBL" id="MDV2912189.1"/>
    </source>
</evidence>
<reference evidence="1" key="1">
    <citation type="journal article" date="2023" name="PeerJ">
        <title>Selection and evaluation of lactic acid bacteria from chicken feces in Thailand as potential probiotics.</title>
        <authorList>
            <person name="Khurajog B."/>
            <person name="Disastra Y."/>
            <person name="Lawwyne L.D."/>
            <person name="Sirichokchatchawan W."/>
            <person name="Niyomtham W."/>
            <person name="Yindee J."/>
            <person name="Hampson D.J."/>
            <person name="Prapasarakul N."/>
        </authorList>
    </citation>
    <scope>NUCLEOTIDE SEQUENCE</scope>
    <source>
        <strain evidence="1">BF14</strain>
    </source>
</reference>
<name>A0AAW8YT60_PEDAC</name>
<comment type="caution">
    <text evidence="1">The sequence shown here is derived from an EMBL/GenBank/DDBJ whole genome shotgun (WGS) entry which is preliminary data.</text>
</comment>
<dbReference type="Pfam" id="PF05135">
    <property type="entry name" value="Phage_connect_1"/>
    <property type="match status" value="1"/>
</dbReference>
<reference evidence="1" key="2">
    <citation type="submission" date="2023-10" db="EMBL/GenBank/DDBJ databases">
        <authorList>
            <person name="Khurajog B."/>
        </authorList>
    </citation>
    <scope>NUCLEOTIDE SEQUENCE</scope>
    <source>
        <strain evidence="1">BF14</strain>
    </source>
</reference>
<accession>A0AAW8YT60</accession>
<dbReference type="AlphaFoldDB" id="A0AAW8YT60"/>
<dbReference type="Proteomes" id="UP001280415">
    <property type="component" value="Unassembled WGS sequence"/>
</dbReference>
<evidence type="ECO:0000313" key="2">
    <source>
        <dbReference type="Proteomes" id="UP001280415"/>
    </source>
</evidence>
<organism evidence="1 2">
    <name type="scientific">Pediococcus acidilactici</name>
    <dbReference type="NCBI Taxonomy" id="1254"/>
    <lineage>
        <taxon>Bacteria</taxon>
        <taxon>Bacillati</taxon>
        <taxon>Bacillota</taxon>
        <taxon>Bacilli</taxon>
        <taxon>Lactobacillales</taxon>
        <taxon>Lactobacillaceae</taxon>
        <taxon>Pediococcus</taxon>
        <taxon>Pediococcus acidilactici group</taxon>
    </lineage>
</organism>
<gene>
    <name evidence="1" type="ORF">R0H03_10140</name>
</gene>
<dbReference type="InterPro" id="IPR021146">
    <property type="entry name" value="Phage_gp6-like_head-tail"/>
</dbReference>
<sequence>MEDLANLKKLLMLKKDDVSKDELLQLILDNTSASLKIKLHRKASEAIPDELNYILLEVAVRRFNRLKNEGMANYSQEGESITFNSDDFDDFKDDIVDWLADQEDRPTSLGKVSFISGYQGK</sequence>
<proteinExistence type="predicted"/>